<keyword evidence="3 5" id="KW-0863">Zinc-finger</keyword>
<dbReference type="SMART" id="SM00355">
    <property type="entry name" value="ZnF_C2H2"/>
    <property type="match status" value="2"/>
</dbReference>
<dbReference type="InterPro" id="IPR013087">
    <property type="entry name" value="Znf_C2H2_type"/>
</dbReference>
<feature type="domain" description="C2H2-type" evidence="6">
    <location>
        <begin position="126"/>
        <end position="150"/>
    </location>
</feature>
<reference evidence="7 8" key="1">
    <citation type="journal article" date="2023" name="bioRxiv">
        <title>An intranuclear bacterial parasite of deep-sea mussels expresses apoptosis inhibitors acquired from its host.</title>
        <authorList>
            <person name="Gonzalez Porras M.A."/>
            <person name="Assie A."/>
            <person name="Tietjen M."/>
            <person name="Violette M."/>
            <person name="Kleiner M."/>
            <person name="Gruber-Vodicka H."/>
            <person name="Dubilier N."/>
            <person name="Leisch N."/>
        </authorList>
    </citation>
    <scope>NUCLEOTIDE SEQUENCE [LARGE SCALE GENOMIC DNA]</scope>
    <source>
        <strain evidence="7">IAP13</strain>
    </source>
</reference>
<dbReference type="InterPro" id="IPR036236">
    <property type="entry name" value="Znf_C2H2_sf"/>
</dbReference>
<dbReference type="GO" id="GO:0008270">
    <property type="term" value="F:zinc ion binding"/>
    <property type="evidence" value="ECO:0007669"/>
    <property type="project" value="UniProtKB-KW"/>
</dbReference>
<evidence type="ECO:0000256" key="1">
    <source>
        <dbReference type="ARBA" id="ARBA00022723"/>
    </source>
</evidence>
<dbReference type="AlphaFoldDB" id="A0AA90SSB9"/>
<dbReference type="PANTHER" id="PTHR24394">
    <property type="entry name" value="ZINC FINGER PROTEIN"/>
    <property type="match status" value="1"/>
</dbReference>
<dbReference type="Gene3D" id="3.30.160.60">
    <property type="entry name" value="Classic Zinc Finger"/>
    <property type="match status" value="2"/>
</dbReference>
<keyword evidence="2" id="KW-0677">Repeat</keyword>
<evidence type="ECO:0000256" key="3">
    <source>
        <dbReference type="ARBA" id="ARBA00022771"/>
    </source>
</evidence>
<evidence type="ECO:0000256" key="4">
    <source>
        <dbReference type="ARBA" id="ARBA00022833"/>
    </source>
</evidence>
<dbReference type="EMBL" id="JASXSV010000004">
    <property type="protein sequence ID" value="MDP0588435.1"/>
    <property type="molecule type" value="Genomic_DNA"/>
</dbReference>
<dbReference type="FunFam" id="3.30.160.60:FF:000100">
    <property type="entry name" value="Zinc finger 45-like"/>
    <property type="match status" value="1"/>
</dbReference>
<keyword evidence="8" id="KW-1185">Reference proteome</keyword>
<name>A0AA90SSB9_9GAMM</name>
<dbReference type="GO" id="GO:0000981">
    <property type="term" value="F:DNA-binding transcription factor activity, RNA polymerase II-specific"/>
    <property type="evidence" value="ECO:0007669"/>
    <property type="project" value="TreeGrafter"/>
</dbReference>
<accession>A0AA90SSB9</accession>
<evidence type="ECO:0000313" key="7">
    <source>
        <dbReference type="EMBL" id="MDP0588435.1"/>
    </source>
</evidence>
<evidence type="ECO:0000259" key="6">
    <source>
        <dbReference type="PROSITE" id="PS50157"/>
    </source>
</evidence>
<dbReference type="PANTHER" id="PTHR24394:SF44">
    <property type="entry name" value="ZINC FINGER PROTEIN 271-LIKE"/>
    <property type="match status" value="1"/>
</dbReference>
<evidence type="ECO:0000313" key="8">
    <source>
        <dbReference type="Proteomes" id="UP001178148"/>
    </source>
</evidence>
<sequence>MHRLNTTISLDSDNTGAIYLSARIEEREIIPWLESLKKVLTPIEFFQYTLNQQKRDNNTHHITVINTVEFPKINCDLSVVIGYQVQINIFGVGTIIDYDCCLCSMKYSNHSKLKRHMLIHMNEHPCICKVCGNTFKRKDNMNRHMKIYAK</sequence>
<dbReference type="PROSITE" id="PS00028">
    <property type="entry name" value="ZINC_FINGER_C2H2_1"/>
    <property type="match status" value="1"/>
</dbReference>
<dbReference type="Proteomes" id="UP001178148">
    <property type="component" value="Unassembled WGS sequence"/>
</dbReference>
<dbReference type="PROSITE" id="PS50157">
    <property type="entry name" value="ZINC_FINGER_C2H2_2"/>
    <property type="match status" value="2"/>
</dbReference>
<dbReference type="SUPFAM" id="SSF57667">
    <property type="entry name" value="beta-beta-alpha zinc fingers"/>
    <property type="match status" value="1"/>
</dbReference>
<keyword evidence="1" id="KW-0479">Metal-binding</keyword>
<gene>
    <name evidence="7" type="ORF">QS748_04300</name>
</gene>
<evidence type="ECO:0000256" key="5">
    <source>
        <dbReference type="PROSITE-ProRule" id="PRU00042"/>
    </source>
</evidence>
<proteinExistence type="predicted"/>
<organism evidence="7 8">
    <name type="scientific">Candidatus Endonucleibacter bathymodioli</name>
    <dbReference type="NCBI Taxonomy" id="539814"/>
    <lineage>
        <taxon>Bacteria</taxon>
        <taxon>Pseudomonadati</taxon>
        <taxon>Pseudomonadota</taxon>
        <taxon>Gammaproteobacteria</taxon>
        <taxon>Oceanospirillales</taxon>
        <taxon>Endozoicomonadaceae</taxon>
        <taxon>Candidatus Endonucleibacter</taxon>
    </lineage>
</organism>
<feature type="domain" description="C2H2-type" evidence="6">
    <location>
        <begin position="98"/>
        <end position="125"/>
    </location>
</feature>
<comment type="caution">
    <text evidence="7">The sequence shown here is derived from an EMBL/GenBank/DDBJ whole genome shotgun (WGS) entry which is preliminary data.</text>
</comment>
<evidence type="ECO:0000256" key="2">
    <source>
        <dbReference type="ARBA" id="ARBA00022737"/>
    </source>
</evidence>
<protein>
    <submittedName>
        <fullName evidence="7">C2H2-type zinc finger protein</fullName>
    </submittedName>
</protein>
<keyword evidence="4" id="KW-0862">Zinc</keyword>
<dbReference type="Pfam" id="PF00096">
    <property type="entry name" value="zf-C2H2"/>
    <property type="match status" value="1"/>
</dbReference>